<dbReference type="RefSeq" id="WP_008067635.1">
    <property type="nucleotide sequence ID" value="NZ_LUKJ01000003.1"/>
</dbReference>
<evidence type="ECO:0000313" key="2">
    <source>
        <dbReference type="Proteomes" id="UP000076489"/>
    </source>
</evidence>
<dbReference type="Proteomes" id="UP000076489">
    <property type="component" value="Unassembled WGS sequence"/>
</dbReference>
<name>A0A166N8K3_PSEFL</name>
<evidence type="ECO:0000313" key="1">
    <source>
        <dbReference type="EMBL" id="KZN16909.1"/>
    </source>
</evidence>
<dbReference type="InterPro" id="IPR054228">
    <property type="entry name" value="DUF6953"/>
</dbReference>
<dbReference type="AlphaFoldDB" id="A0A166N8K3"/>
<dbReference type="EMBL" id="LUKJ01000003">
    <property type="protein sequence ID" value="KZN16909.1"/>
    <property type="molecule type" value="Genomic_DNA"/>
</dbReference>
<reference evidence="1 2" key="2">
    <citation type="journal article" date="2018" name="Nature">
        <title>Mutant phenotypes for thousands of bacterial genes of unknown function.</title>
        <authorList>
            <person name="Price M.N."/>
            <person name="Wetmore K.M."/>
            <person name="Waters R.J."/>
            <person name="Callaghan M."/>
            <person name="Ray J."/>
            <person name="Liu H."/>
            <person name="Kuehl J.V."/>
            <person name="Melnyk R.A."/>
            <person name="Lamson J.S."/>
            <person name="Suh Y."/>
            <person name="Carlson H.K."/>
            <person name="Esquivel Z."/>
            <person name="Sadeeshkumar H."/>
            <person name="Chakraborty R."/>
            <person name="Zane G.M."/>
            <person name="Rubin B.E."/>
            <person name="Wall J.D."/>
            <person name="Visel A."/>
            <person name="Bristow J."/>
            <person name="Blow M.J."/>
            <person name="Arkin A.P."/>
            <person name="Deutschbauer A.M."/>
        </authorList>
    </citation>
    <scope>NUCLEOTIDE SEQUENCE [LARGE SCALE GENOMIC DNA]</scope>
    <source>
        <strain evidence="1 2">FW300-N1B4</strain>
    </source>
</reference>
<accession>A0A166N8K3</accession>
<protein>
    <submittedName>
        <fullName evidence="1">Uncharacterized protein</fullName>
    </submittedName>
</protein>
<dbReference type="Pfam" id="PF22266">
    <property type="entry name" value="DUF6953"/>
    <property type="match status" value="1"/>
</dbReference>
<comment type="caution">
    <text evidence="1">The sequence shown here is derived from an EMBL/GenBank/DDBJ whole genome shotgun (WGS) entry which is preliminary data.</text>
</comment>
<sequence length="92" mass="11051">MTWTDEEMRIAQWMLAEYRKQDYLSQAFAAREIRLMFGEVHVYQNRHGNWAVNKPILEAFKALTAEYVVWSRSFQLWRQRTAQDPAGIRVSR</sequence>
<reference evidence="2" key="1">
    <citation type="submission" date="2016-03" db="EMBL/GenBank/DDBJ databases">
        <authorList>
            <person name="Ray J."/>
            <person name="Price M."/>
            <person name="Deutschbauer A."/>
        </authorList>
    </citation>
    <scope>NUCLEOTIDE SEQUENCE [LARGE SCALE GENOMIC DNA]</scope>
    <source>
        <strain evidence="2">FW300-N1B4</strain>
    </source>
</reference>
<dbReference type="OrthoDB" id="6064777at2"/>
<organism evidence="1 2">
    <name type="scientific">Pseudomonas fluorescens</name>
    <dbReference type="NCBI Taxonomy" id="294"/>
    <lineage>
        <taxon>Bacteria</taxon>
        <taxon>Pseudomonadati</taxon>
        <taxon>Pseudomonadota</taxon>
        <taxon>Gammaproteobacteria</taxon>
        <taxon>Pseudomonadales</taxon>
        <taxon>Pseudomonadaceae</taxon>
        <taxon>Pseudomonas</taxon>
    </lineage>
</organism>
<proteinExistence type="predicted"/>
<gene>
    <name evidence="1" type="ORF">A1D17_12365</name>
</gene>